<gene>
    <name evidence="2" type="ORF">FE782_23630</name>
</gene>
<feature type="transmembrane region" description="Helical" evidence="1">
    <location>
        <begin position="165"/>
        <end position="188"/>
    </location>
</feature>
<comment type="caution">
    <text evidence="2">The sequence shown here is derived from an EMBL/GenBank/DDBJ whole genome shotgun (WGS) entry which is preliminary data.</text>
</comment>
<feature type="transmembrane region" description="Helical" evidence="1">
    <location>
        <begin position="78"/>
        <end position="104"/>
    </location>
</feature>
<feature type="transmembrane region" description="Helical" evidence="1">
    <location>
        <begin position="16"/>
        <end position="37"/>
    </location>
</feature>
<evidence type="ECO:0000313" key="3">
    <source>
        <dbReference type="Proteomes" id="UP000309676"/>
    </source>
</evidence>
<dbReference type="EMBL" id="VCIW01000019">
    <property type="protein sequence ID" value="TLS49666.1"/>
    <property type="molecule type" value="Genomic_DNA"/>
</dbReference>
<keyword evidence="3" id="KW-1185">Reference proteome</keyword>
<evidence type="ECO:0000256" key="1">
    <source>
        <dbReference type="SAM" id="Phobius"/>
    </source>
</evidence>
<protein>
    <submittedName>
        <fullName evidence="2">Uncharacterized protein</fullName>
    </submittedName>
</protein>
<accession>A0A5R9G5Q8</accession>
<feature type="transmembrane region" description="Helical" evidence="1">
    <location>
        <begin position="208"/>
        <end position="228"/>
    </location>
</feature>
<dbReference type="OrthoDB" id="2677607at2"/>
<dbReference type="AlphaFoldDB" id="A0A5R9G5Q8"/>
<keyword evidence="1" id="KW-1133">Transmembrane helix</keyword>
<evidence type="ECO:0000313" key="2">
    <source>
        <dbReference type="EMBL" id="TLS49666.1"/>
    </source>
</evidence>
<keyword evidence="1" id="KW-0472">Membrane</keyword>
<reference evidence="2 3" key="1">
    <citation type="submission" date="2019-05" db="EMBL/GenBank/DDBJ databases">
        <authorList>
            <person name="Narsing Rao M.P."/>
            <person name="Li W.J."/>
        </authorList>
    </citation>
    <scope>NUCLEOTIDE SEQUENCE [LARGE SCALE GENOMIC DNA]</scope>
    <source>
        <strain evidence="2 3">SYSU_K30003</strain>
    </source>
</reference>
<sequence>MWSYAKSGWAAARRSWFLLFLIFFYQYGWGFALYKYVKSIVVPLLHRYPGGELAQSADRLFWLEAEFQLTKTGLIAPYAWTILVLLLVRMLITPLLNAGIYNALANGGDGHRKAFVRGAKTYAKPFLLLYGLQTLLTFAPLVWAIPRALAAASTAYDWPSVAAAAAPYAIGWLVYQGILDLAFMYIGFGIVEGRGGWAGLGLFARRGLPIAALALATFAVGLAVSLAASALSLWWAGFLAVVVHQSYPIVRALLKLWGINAQYHLWSAHR</sequence>
<name>A0A5R9G5Q8_9BACL</name>
<organism evidence="2 3">
    <name type="scientific">Paenibacillus antri</name>
    <dbReference type="NCBI Taxonomy" id="2582848"/>
    <lineage>
        <taxon>Bacteria</taxon>
        <taxon>Bacillati</taxon>
        <taxon>Bacillota</taxon>
        <taxon>Bacilli</taxon>
        <taxon>Bacillales</taxon>
        <taxon>Paenibacillaceae</taxon>
        <taxon>Paenibacillus</taxon>
    </lineage>
</organism>
<proteinExistence type="predicted"/>
<feature type="transmembrane region" description="Helical" evidence="1">
    <location>
        <begin position="125"/>
        <end position="145"/>
    </location>
</feature>
<dbReference type="Proteomes" id="UP000309676">
    <property type="component" value="Unassembled WGS sequence"/>
</dbReference>
<keyword evidence="1" id="KW-0812">Transmembrane</keyword>
<dbReference type="RefSeq" id="WP_138196819.1">
    <property type="nucleotide sequence ID" value="NZ_VCIW01000019.1"/>
</dbReference>